<dbReference type="Gene3D" id="1.20.5.190">
    <property type="match status" value="1"/>
</dbReference>
<dbReference type="EMBL" id="JAWJWF010000005">
    <property type="protein sequence ID" value="KAK6632304.1"/>
    <property type="molecule type" value="Genomic_DNA"/>
</dbReference>
<evidence type="ECO:0000313" key="2">
    <source>
        <dbReference type="EMBL" id="KAK6632304.1"/>
    </source>
</evidence>
<feature type="region of interest" description="Disordered" evidence="1">
    <location>
        <begin position="41"/>
        <end position="69"/>
    </location>
</feature>
<dbReference type="InterPro" id="IPR000048">
    <property type="entry name" value="IQ_motif_EF-hand-BS"/>
</dbReference>
<organism evidence="2 3">
    <name type="scientific">Polyplax serrata</name>
    <name type="common">Common mouse louse</name>
    <dbReference type="NCBI Taxonomy" id="468196"/>
    <lineage>
        <taxon>Eukaryota</taxon>
        <taxon>Metazoa</taxon>
        <taxon>Ecdysozoa</taxon>
        <taxon>Arthropoda</taxon>
        <taxon>Hexapoda</taxon>
        <taxon>Insecta</taxon>
        <taxon>Pterygota</taxon>
        <taxon>Neoptera</taxon>
        <taxon>Paraneoptera</taxon>
        <taxon>Psocodea</taxon>
        <taxon>Troctomorpha</taxon>
        <taxon>Phthiraptera</taxon>
        <taxon>Anoplura</taxon>
        <taxon>Polyplacidae</taxon>
        <taxon>Polyplax</taxon>
    </lineage>
</organism>
<gene>
    <name evidence="2" type="ORF">RUM44_007345</name>
</gene>
<dbReference type="PROSITE" id="PS50096">
    <property type="entry name" value="IQ"/>
    <property type="match status" value="1"/>
</dbReference>
<comment type="caution">
    <text evidence="2">The sequence shown here is derived from an EMBL/GenBank/DDBJ whole genome shotgun (WGS) entry which is preliminary data.</text>
</comment>
<name>A0ABR1B0F3_POLSC</name>
<accession>A0ABR1B0F3</accession>
<protein>
    <submittedName>
        <fullName evidence="2">Uncharacterized protein</fullName>
    </submittedName>
</protein>
<proteinExistence type="predicted"/>
<dbReference type="Proteomes" id="UP001359485">
    <property type="component" value="Unassembled WGS sequence"/>
</dbReference>
<dbReference type="Pfam" id="PF00612">
    <property type="entry name" value="IQ"/>
    <property type="match status" value="1"/>
</dbReference>
<keyword evidence="3" id="KW-1185">Reference proteome</keyword>
<evidence type="ECO:0000313" key="3">
    <source>
        <dbReference type="Proteomes" id="UP001359485"/>
    </source>
</evidence>
<sequence length="69" mass="7748">MTARKIFPGGHKPTNTGLKDFRKLCEAATKIQASFRGHLVRKSAPRKDEEEELSRELKKLDAKVGPISE</sequence>
<reference evidence="2 3" key="1">
    <citation type="submission" date="2023-09" db="EMBL/GenBank/DDBJ databases">
        <title>Genomes of two closely related lineages of the louse Polyplax serrata with different host specificities.</title>
        <authorList>
            <person name="Martinu J."/>
            <person name="Tarabai H."/>
            <person name="Stefka J."/>
            <person name="Hypsa V."/>
        </authorList>
    </citation>
    <scope>NUCLEOTIDE SEQUENCE [LARGE SCALE GENOMIC DNA]</scope>
    <source>
        <strain evidence="2">98ZLc_SE</strain>
    </source>
</reference>
<evidence type="ECO:0000256" key="1">
    <source>
        <dbReference type="SAM" id="MobiDB-lite"/>
    </source>
</evidence>